<dbReference type="RefSeq" id="WP_344703262.1">
    <property type="nucleotide sequence ID" value="NZ_BAAAZT010000055.1"/>
</dbReference>
<keyword evidence="2" id="KW-1185">Reference proteome</keyword>
<evidence type="ECO:0000313" key="1">
    <source>
        <dbReference type="EMBL" id="GAA3902962.1"/>
    </source>
</evidence>
<accession>A0ABP7LPL0</accession>
<evidence type="ECO:0000313" key="2">
    <source>
        <dbReference type="Proteomes" id="UP001500133"/>
    </source>
</evidence>
<dbReference type="InterPro" id="IPR019734">
    <property type="entry name" value="TPR_rpt"/>
</dbReference>
<sequence>MTESSTTPAVDVKAELEAISQLVNSSEKADWEAALERLEALEAEHPASAEAQCLRGYAHANLEHPQRALNALLEASYLRPNDFKLFHQLAKQHARLGHDRACLGALRRCHQLAPKNVEIKRMMAALCFITGQRNEAEKLRRQAVREKPFYISGSATENTKIRVLVLQTAYSTDWSVNRRDFTKLMGEGHNNLPGLLDERHIQRITLYVDELANHPEIIRKLPAFDVIYNGITDAERCEHALGLAMQLCHKLNKPVINQPEAVLNASREGNYARFKDHEAIILPRAVKLENVTGSCCGAVREALEKHELELPLIVRVAGYQGGKFMHKVEDVDTHDFADIDELLAKGPETLYCIRYHDSGIDHPRAPGATLYPKYRAFMVNGKLYPIHAFFGHGEWNVHKVTHDPTAKRFPWLIDEWEKEYLEEPSKVLPAGMWDTLEIALRQVDIDYLGVDFSVVTEPGDAEKLVIFESNPAMRNWLDRYPPESLTYSMYYRVTYAVHDMLAQRAGVKQWDFELHPGQPEEEESAAPEEPTFDWQFTDRLIAVDNAAHLPRQANFHERMASNAFAVVAFDPASRVVAGNVASVEEFQHIPHALLGNGQPATLYTTLDEALTATLEPLPAERQSESQRSGAQVLTRLPVNTLRLDDIDGLARLDWLILDERADALAVLENGARALQDTLLLQVGVAFTPTYVGQHGLDAVSHWASRHGFAFYRLHEPSHQSHLPERDGLARTQATQLTRAEALFIPNAERMAKLDDNARQRLAFLLDTVYGIHDLPYRLLADCDTTLAEDYLKARGYVKGQANSTQ</sequence>
<comment type="caution">
    <text evidence="1">The sequence shown here is derived from an EMBL/GenBank/DDBJ whole genome shotgun (WGS) entry which is preliminary data.</text>
</comment>
<dbReference type="SUPFAM" id="SSF48452">
    <property type="entry name" value="TPR-like"/>
    <property type="match status" value="1"/>
</dbReference>
<protein>
    <submittedName>
        <fullName evidence="1">Uncharacterized protein</fullName>
    </submittedName>
</protein>
<dbReference type="Proteomes" id="UP001500133">
    <property type="component" value="Unassembled WGS sequence"/>
</dbReference>
<organism evidence="1 2">
    <name type="scientific">Halomonas cibimaris</name>
    <dbReference type="NCBI Taxonomy" id="657012"/>
    <lineage>
        <taxon>Bacteria</taxon>
        <taxon>Pseudomonadati</taxon>
        <taxon>Pseudomonadota</taxon>
        <taxon>Gammaproteobacteria</taxon>
        <taxon>Oceanospirillales</taxon>
        <taxon>Halomonadaceae</taxon>
        <taxon>Halomonas</taxon>
    </lineage>
</organism>
<dbReference type="Gene3D" id="1.25.40.10">
    <property type="entry name" value="Tetratricopeptide repeat domain"/>
    <property type="match status" value="1"/>
</dbReference>
<name>A0ABP7LPL0_9GAMM</name>
<proteinExistence type="predicted"/>
<reference evidence="2" key="1">
    <citation type="journal article" date="2019" name="Int. J. Syst. Evol. Microbiol.">
        <title>The Global Catalogue of Microorganisms (GCM) 10K type strain sequencing project: providing services to taxonomists for standard genome sequencing and annotation.</title>
        <authorList>
            <consortium name="The Broad Institute Genomics Platform"/>
            <consortium name="The Broad Institute Genome Sequencing Center for Infectious Disease"/>
            <person name="Wu L."/>
            <person name="Ma J."/>
        </authorList>
    </citation>
    <scope>NUCLEOTIDE SEQUENCE [LARGE SCALE GENOMIC DNA]</scope>
    <source>
        <strain evidence="2">JCM 16914</strain>
    </source>
</reference>
<gene>
    <name evidence="1" type="ORF">GCM10022228_11580</name>
</gene>
<dbReference type="SMART" id="SM00028">
    <property type="entry name" value="TPR"/>
    <property type="match status" value="3"/>
</dbReference>
<dbReference type="EMBL" id="BAAAZT010000055">
    <property type="protein sequence ID" value="GAA3902962.1"/>
    <property type="molecule type" value="Genomic_DNA"/>
</dbReference>
<dbReference type="InterPro" id="IPR011990">
    <property type="entry name" value="TPR-like_helical_dom_sf"/>
</dbReference>